<dbReference type="PROSITE" id="PS50011">
    <property type="entry name" value="PROTEIN_KINASE_DOM"/>
    <property type="match status" value="1"/>
</dbReference>
<dbReference type="Gene3D" id="3.30.200.20">
    <property type="entry name" value="Phosphorylase Kinase, domain 1"/>
    <property type="match status" value="1"/>
</dbReference>
<evidence type="ECO:0000256" key="3">
    <source>
        <dbReference type="ARBA" id="ARBA00022777"/>
    </source>
</evidence>
<feature type="region of interest" description="Disordered" evidence="6">
    <location>
        <begin position="633"/>
        <end position="660"/>
    </location>
</feature>
<comment type="caution">
    <text evidence="8">The sequence shown here is derived from an EMBL/GenBank/DDBJ whole genome shotgun (WGS) entry which is preliminary data.</text>
</comment>
<dbReference type="InterPro" id="IPR000719">
    <property type="entry name" value="Prot_kinase_dom"/>
</dbReference>
<dbReference type="PANTHER" id="PTHR44329">
    <property type="entry name" value="SERINE/THREONINE-PROTEIN KINASE TNNI3K-RELATED"/>
    <property type="match status" value="1"/>
</dbReference>
<keyword evidence="2 5" id="KW-0547">Nucleotide-binding</keyword>
<dbReference type="SUPFAM" id="SSF56112">
    <property type="entry name" value="Protein kinase-like (PK-like)"/>
    <property type="match status" value="1"/>
</dbReference>
<dbReference type="InterPro" id="IPR011009">
    <property type="entry name" value="Kinase-like_dom_sf"/>
</dbReference>
<keyword evidence="4 5" id="KW-0067">ATP-binding</keyword>
<gene>
    <name evidence="8" type="ORF">VaNZ11_016027</name>
</gene>
<evidence type="ECO:0000313" key="9">
    <source>
        <dbReference type="Proteomes" id="UP001165090"/>
    </source>
</evidence>
<dbReference type="PROSITE" id="PS00108">
    <property type="entry name" value="PROTEIN_KINASE_ST"/>
    <property type="match status" value="1"/>
</dbReference>
<sequence>MITFCCFGEKQRSLTAESHRGKPEAIELAERGETQLHGSVHGNASHSISFFSKLPSKPLIPQVSPLCHQDALLQLLSVLTSLDGGWWDQVDRALGATAQHLSAAHACVFLISGDSSYASPLALVGPPAPPLCIGTPLPLVTGTGMGPAAAATCHSAAAAVTSPPSGDVAAQAAGAGASAVGVAAVAAAAAGSTSGAPSCAAAMLLAEQDNGRLLRYMDVEEPGKSRGGSARGRGRQGCLPPSAPQEWRYLSIGKEPVEQMAAAADAEVAETGASSRQHRSGSYRHFAAVVIPAGNQSLGTLSLGAEGPGRPASWTPEVLHCTAAMLSSTLKLPQVDLACRALSELSSASTIHQLVRTLLGAASELVVTVTRIETQARVAFLLPDLGAAAIFQSAATDALGPSVRRRLSEVLLVDMAAPALSGGGGGGGGSLLGVLGGLLLGGARSSRTTACSATPVPIRSSLGGTEAAMSRTPSIAGAGVHVDAHRDSFGRGAHQPISEEVSVCRGHSLPLKHTLLSEALAQGTGLCISDCNAYVQDSKIYPRDLAVSRGAAPAQSLALATSCHGGRPLLALYATYHSILPQALLQTVVQELGQLLRALTASVAAKVEGALSAEWGYLRHQLLESMWNRSLRRGSASGSTQNPGMAATQTTSGADAAADAAGGHIPHCDSSIGRATSDATAVTAVAAACGTNGGGARASLMQGAGGGTLCDIPTHPRSSAASLGVLHNLAPAGDGSGAVGTNCSTGSLGLERSKGGGAGGAIGRDGRTSRRASFSLEAANSPRGSSKLAPLMATLHDRLKAAQAEQMANCRAASRMQDLESIRILEQIGRGGYGVVYRGLYHGSEVAIKVIQEVEVAAPGASGNPKGGGADGGLRRMNSVALENKHLHDAIELVAAMGMGGHPNIVQVLTFFTDVRVVVGDEPMDTLDRRLSGLDGVGELLRLTRMPSILDSLKKQPQQDEEQLQPPPPPPLQQQQQQQRTEVNGARPGGGVIVLVQEFCDAGTLKNAINQRAFYRNVIPVSEDLKSRSGHLQLNLKAVYSTLLEVALALRHMHGLLMVHCDLKPQNVLLKSSPRDPRGFTAKLSDFGLAKMMEHDEEGQLVIDEGVASGTLTHMAPESLAGQKQLNASIDMYAFGILMWQMVCGTRLYQGLNAKQIIRGVVREKLRPMFPAWVPQEYRRLAERCWHPTPSERPTASVVVAELEAMVDNCSRSSTSAAATVATTAAAAAAAAWRPPRISSHGPASFLDPPGSPLLHPSHQHAHAHAQQMQHLQQRQQLHQLQQQHQQQHQVAAAAGAGLYTSLPGSKAGPMQSPRRHQHQQQQQQQLLQQKMDGVPHVVASLRGGSQTGMGPSAGPPGLGLGPGRLII</sequence>
<dbReference type="InterPro" id="IPR008271">
    <property type="entry name" value="Ser/Thr_kinase_AS"/>
</dbReference>
<proteinExistence type="predicted"/>
<evidence type="ECO:0000256" key="4">
    <source>
        <dbReference type="ARBA" id="ARBA00022840"/>
    </source>
</evidence>
<organism evidence="8 9">
    <name type="scientific">Volvox africanus</name>
    <dbReference type="NCBI Taxonomy" id="51714"/>
    <lineage>
        <taxon>Eukaryota</taxon>
        <taxon>Viridiplantae</taxon>
        <taxon>Chlorophyta</taxon>
        <taxon>core chlorophytes</taxon>
        <taxon>Chlorophyceae</taxon>
        <taxon>CS clade</taxon>
        <taxon>Chlamydomonadales</taxon>
        <taxon>Volvocaceae</taxon>
        <taxon>Volvox</taxon>
    </lineage>
</organism>
<protein>
    <recommendedName>
        <fullName evidence="7">Protein kinase domain-containing protein</fullName>
    </recommendedName>
</protein>
<dbReference type="SMART" id="SM00220">
    <property type="entry name" value="S_TKc"/>
    <property type="match status" value="1"/>
</dbReference>
<feature type="compositionally biased region" description="Low complexity" evidence="6">
    <location>
        <begin position="1265"/>
        <end position="1297"/>
    </location>
</feature>
<dbReference type="InterPro" id="IPR051681">
    <property type="entry name" value="Ser/Thr_Kinases-Pseudokinases"/>
</dbReference>
<evidence type="ECO:0000256" key="6">
    <source>
        <dbReference type="SAM" id="MobiDB-lite"/>
    </source>
</evidence>
<feature type="region of interest" description="Disordered" evidence="6">
    <location>
        <begin position="221"/>
        <end position="240"/>
    </location>
</feature>
<feature type="region of interest" description="Disordered" evidence="6">
    <location>
        <begin position="954"/>
        <end position="984"/>
    </location>
</feature>
<feature type="region of interest" description="Disordered" evidence="6">
    <location>
        <begin position="1345"/>
        <end position="1368"/>
    </location>
</feature>
<keyword evidence="9" id="KW-1185">Reference proteome</keyword>
<dbReference type="EMBL" id="BSDZ01000101">
    <property type="protein sequence ID" value="GLI70933.1"/>
    <property type="molecule type" value="Genomic_DNA"/>
</dbReference>
<evidence type="ECO:0000256" key="2">
    <source>
        <dbReference type="ARBA" id="ARBA00022741"/>
    </source>
</evidence>
<name>A0ABQ5SND5_9CHLO</name>
<evidence type="ECO:0000313" key="8">
    <source>
        <dbReference type="EMBL" id="GLI70933.1"/>
    </source>
</evidence>
<feature type="domain" description="Protein kinase" evidence="7">
    <location>
        <begin position="822"/>
        <end position="1207"/>
    </location>
</feature>
<accession>A0ABQ5SND5</accession>
<evidence type="ECO:0000256" key="1">
    <source>
        <dbReference type="ARBA" id="ARBA00022679"/>
    </source>
</evidence>
<dbReference type="Gene3D" id="1.10.510.10">
    <property type="entry name" value="Transferase(Phosphotransferase) domain 1"/>
    <property type="match status" value="1"/>
</dbReference>
<dbReference type="PANTHER" id="PTHR44329:SF214">
    <property type="entry name" value="PROTEIN KINASE DOMAIN-CONTAINING PROTEIN"/>
    <property type="match status" value="1"/>
</dbReference>
<dbReference type="Pfam" id="PF00069">
    <property type="entry name" value="Pkinase"/>
    <property type="match status" value="1"/>
</dbReference>
<dbReference type="Proteomes" id="UP001165090">
    <property type="component" value="Unassembled WGS sequence"/>
</dbReference>
<evidence type="ECO:0000259" key="7">
    <source>
        <dbReference type="PROSITE" id="PS50011"/>
    </source>
</evidence>
<feature type="compositionally biased region" description="Low complexity" evidence="6">
    <location>
        <begin position="646"/>
        <end position="660"/>
    </location>
</feature>
<evidence type="ECO:0000256" key="5">
    <source>
        <dbReference type="PROSITE-ProRule" id="PRU10141"/>
    </source>
</evidence>
<feature type="compositionally biased region" description="Low complexity" evidence="6">
    <location>
        <begin position="1320"/>
        <end position="1330"/>
    </location>
</feature>
<dbReference type="InterPro" id="IPR017441">
    <property type="entry name" value="Protein_kinase_ATP_BS"/>
</dbReference>
<keyword evidence="1" id="KW-0808">Transferase</keyword>
<reference evidence="8 9" key="1">
    <citation type="journal article" date="2023" name="IScience">
        <title>Expanded male sex-determining region conserved during the evolution of homothallism in the green alga Volvox.</title>
        <authorList>
            <person name="Yamamoto K."/>
            <person name="Matsuzaki R."/>
            <person name="Mahakham W."/>
            <person name="Heman W."/>
            <person name="Sekimoto H."/>
            <person name="Kawachi M."/>
            <person name="Minakuchi Y."/>
            <person name="Toyoda A."/>
            <person name="Nozaki H."/>
        </authorList>
    </citation>
    <scope>NUCLEOTIDE SEQUENCE [LARGE SCALE GENOMIC DNA]</scope>
    <source>
        <strain evidence="8 9">NIES-4468</strain>
    </source>
</reference>
<feature type="binding site" evidence="5">
    <location>
        <position position="849"/>
    </location>
    <ligand>
        <name>ATP</name>
        <dbReference type="ChEBI" id="CHEBI:30616"/>
    </ligand>
</feature>
<feature type="compositionally biased region" description="Gly residues" evidence="6">
    <location>
        <begin position="1357"/>
        <end position="1368"/>
    </location>
</feature>
<feature type="region of interest" description="Disordered" evidence="6">
    <location>
        <begin position="1240"/>
        <end position="1332"/>
    </location>
</feature>
<dbReference type="PROSITE" id="PS00107">
    <property type="entry name" value="PROTEIN_KINASE_ATP"/>
    <property type="match status" value="1"/>
</dbReference>
<keyword evidence="3" id="KW-0418">Kinase</keyword>